<evidence type="ECO:0000256" key="2">
    <source>
        <dbReference type="ARBA" id="ARBA00022840"/>
    </source>
</evidence>
<dbReference type="InterPro" id="IPR003593">
    <property type="entry name" value="AAA+_ATPase"/>
</dbReference>
<evidence type="ECO:0000313" key="7">
    <source>
        <dbReference type="EMBL" id="MPL96392.1"/>
    </source>
</evidence>
<dbReference type="Gene3D" id="1.10.8.60">
    <property type="match status" value="1"/>
</dbReference>
<keyword evidence="1" id="KW-0547">Nucleotide-binding</keyword>
<dbReference type="Pfam" id="PF25601">
    <property type="entry name" value="AAA_lid_14"/>
    <property type="match status" value="1"/>
</dbReference>
<sequence length="474" mass="53598">MSQLMWDQIDENMLYKIISQNFSGIITVTNRDGIVVYAQNLPPDTRHPLSEWVGHPMEKWLQNQFLSGSPSLRAIKSQKCEMEFIGADGKHPIMTMAQPILNDSGELEYVVAYSLPEKLVHAFSQAICAERNRATQLVNYLSTYQDKKMFLLTEDKQIKNILAILDRVAGTDSTIMLTGETGVGKEVFSRYIHSKSDRVKEVFIPVNCSAIPSELMESEFFGYDRGAFTGANKEGKLGLFELASNGILFLDEIGELPLAMQPKLLRVLESGEYRKVGGNKTCKTNVRIIGATNRDLYQMVKEHTFREDLYYRLNVIPIRIPPLRERRGDIIPMAKFFLSELNQKYSGSKIFLPETLDNFLAYQWPGNIRELSNVVEKLYITSTSDVLSLDGYLNHLSVEVSSSQNIAGDSLGNQGETQPLKDIMRSLEERYIQRVLKSCNGKVALAADKLQITKAGLYKKLDSYKKKEEETGNS</sequence>
<dbReference type="SMART" id="SM00382">
    <property type="entry name" value="AAA"/>
    <property type="match status" value="1"/>
</dbReference>
<protein>
    <submittedName>
        <fullName evidence="7">Anaerobic nitric oxide reductase transcription regulator NorR</fullName>
    </submittedName>
</protein>
<dbReference type="PROSITE" id="PS00675">
    <property type="entry name" value="SIGMA54_INTERACT_1"/>
    <property type="match status" value="1"/>
</dbReference>
<dbReference type="SUPFAM" id="SSF52540">
    <property type="entry name" value="P-loop containing nucleoside triphosphate hydrolases"/>
    <property type="match status" value="1"/>
</dbReference>
<keyword evidence="2" id="KW-0067">ATP-binding</keyword>
<dbReference type="GO" id="GO:0005524">
    <property type="term" value="F:ATP binding"/>
    <property type="evidence" value="ECO:0007669"/>
    <property type="project" value="UniProtKB-KW"/>
</dbReference>
<dbReference type="InterPro" id="IPR025944">
    <property type="entry name" value="Sigma_54_int_dom_CS"/>
</dbReference>
<dbReference type="PANTHER" id="PTHR32071:SF57">
    <property type="entry name" value="C4-DICARBOXYLATE TRANSPORT TRANSCRIPTIONAL REGULATORY PROTEIN DCTD"/>
    <property type="match status" value="1"/>
</dbReference>
<dbReference type="Pfam" id="PF02954">
    <property type="entry name" value="HTH_8"/>
    <property type="match status" value="1"/>
</dbReference>
<comment type="caution">
    <text evidence="7">The sequence shown here is derived from an EMBL/GenBank/DDBJ whole genome shotgun (WGS) entry which is preliminary data.</text>
</comment>
<dbReference type="InterPro" id="IPR027417">
    <property type="entry name" value="P-loop_NTPase"/>
</dbReference>
<accession>A0A644W106</accession>
<dbReference type="GO" id="GO:0006355">
    <property type="term" value="P:regulation of DNA-templated transcription"/>
    <property type="evidence" value="ECO:0007669"/>
    <property type="project" value="InterPro"/>
</dbReference>
<dbReference type="InterPro" id="IPR025943">
    <property type="entry name" value="Sigma_54_int_dom_ATP-bd_2"/>
</dbReference>
<keyword evidence="5" id="KW-0804">Transcription</keyword>
<dbReference type="InterPro" id="IPR009057">
    <property type="entry name" value="Homeodomain-like_sf"/>
</dbReference>
<dbReference type="SUPFAM" id="SSF46689">
    <property type="entry name" value="Homeodomain-like"/>
    <property type="match status" value="1"/>
</dbReference>
<evidence type="ECO:0000256" key="3">
    <source>
        <dbReference type="ARBA" id="ARBA00023015"/>
    </source>
</evidence>
<dbReference type="AlphaFoldDB" id="A0A644W106"/>
<feature type="domain" description="Sigma-54 factor interaction" evidence="6">
    <location>
        <begin position="151"/>
        <end position="380"/>
    </location>
</feature>
<dbReference type="InterPro" id="IPR002078">
    <property type="entry name" value="Sigma_54_int"/>
</dbReference>
<dbReference type="PROSITE" id="PS00688">
    <property type="entry name" value="SIGMA54_INTERACT_3"/>
    <property type="match status" value="1"/>
</dbReference>
<dbReference type="Pfam" id="PF00158">
    <property type="entry name" value="Sigma54_activat"/>
    <property type="match status" value="1"/>
</dbReference>
<dbReference type="FunFam" id="3.40.50.300:FF:000006">
    <property type="entry name" value="DNA-binding transcriptional regulator NtrC"/>
    <property type="match status" value="1"/>
</dbReference>
<reference evidence="7" key="1">
    <citation type="submission" date="2019-08" db="EMBL/GenBank/DDBJ databases">
        <authorList>
            <person name="Kucharzyk K."/>
            <person name="Murdoch R.W."/>
            <person name="Higgins S."/>
            <person name="Loffler F."/>
        </authorList>
    </citation>
    <scope>NUCLEOTIDE SEQUENCE</scope>
</reference>
<organism evidence="7">
    <name type="scientific">bioreactor metagenome</name>
    <dbReference type="NCBI Taxonomy" id="1076179"/>
    <lineage>
        <taxon>unclassified sequences</taxon>
        <taxon>metagenomes</taxon>
        <taxon>ecological metagenomes</taxon>
    </lineage>
</organism>
<evidence type="ECO:0000256" key="4">
    <source>
        <dbReference type="ARBA" id="ARBA00023125"/>
    </source>
</evidence>
<dbReference type="Gene3D" id="1.10.10.60">
    <property type="entry name" value="Homeodomain-like"/>
    <property type="match status" value="1"/>
</dbReference>
<dbReference type="EMBL" id="VSSQ01000507">
    <property type="protein sequence ID" value="MPL96392.1"/>
    <property type="molecule type" value="Genomic_DNA"/>
</dbReference>
<dbReference type="PANTHER" id="PTHR32071">
    <property type="entry name" value="TRANSCRIPTIONAL REGULATORY PROTEIN"/>
    <property type="match status" value="1"/>
</dbReference>
<dbReference type="InterPro" id="IPR002197">
    <property type="entry name" value="HTH_Fis"/>
</dbReference>
<dbReference type="Gene3D" id="3.40.50.300">
    <property type="entry name" value="P-loop containing nucleotide triphosphate hydrolases"/>
    <property type="match status" value="1"/>
</dbReference>
<evidence type="ECO:0000256" key="5">
    <source>
        <dbReference type="ARBA" id="ARBA00023163"/>
    </source>
</evidence>
<keyword evidence="3" id="KW-0805">Transcription regulation</keyword>
<gene>
    <name evidence="7" type="primary">norR_52</name>
    <name evidence="7" type="ORF">SDC9_42570</name>
</gene>
<name>A0A644W106_9ZZZZ</name>
<proteinExistence type="predicted"/>
<dbReference type="CDD" id="cd00009">
    <property type="entry name" value="AAA"/>
    <property type="match status" value="1"/>
</dbReference>
<dbReference type="InterPro" id="IPR058031">
    <property type="entry name" value="AAA_lid_NorR"/>
</dbReference>
<dbReference type="GO" id="GO:0043565">
    <property type="term" value="F:sequence-specific DNA binding"/>
    <property type="evidence" value="ECO:0007669"/>
    <property type="project" value="InterPro"/>
</dbReference>
<evidence type="ECO:0000259" key="6">
    <source>
        <dbReference type="PROSITE" id="PS50045"/>
    </source>
</evidence>
<dbReference type="InterPro" id="IPR025662">
    <property type="entry name" value="Sigma_54_int_dom_ATP-bd_1"/>
</dbReference>
<dbReference type="PROSITE" id="PS00676">
    <property type="entry name" value="SIGMA54_INTERACT_2"/>
    <property type="match status" value="1"/>
</dbReference>
<keyword evidence="4" id="KW-0238">DNA-binding</keyword>
<evidence type="ECO:0000256" key="1">
    <source>
        <dbReference type="ARBA" id="ARBA00022741"/>
    </source>
</evidence>
<dbReference type="CDD" id="cd14279">
    <property type="entry name" value="CUE"/>
    <property type="match status" value="1"/>
</dbReference>
<dbReference type="PROSITE" id="PS50045">
    <property type="entry name" value="SIGMA54_INTERACT_4"/>
    <property type="match status" value="1"/>
</dbReference>